<accession>A0ABV1FEL9</accession>
<dbReference type="EMBL" id="JBBMFE010000003">
    <property type="protein sequence ID" value="MEQ2471810.1"/>
    <property type="molecule type" value="Genomic_DNA"/>
</dbReference>
<feature type="transmembrane region" description="Helical" evidence="1">
    <location>
        <begin position="71"/>
        <end position="94"/>
    </location>
</feature>
<keyword evidence="1" id="KW-0472">Membrane</keyword>
<protein>
    <recommendedName>
        <fullName evidence="4">ABC transporter permease</fullName>
    </recommendedName>
</protein>
<keyword evidence="3" id="KW-1185">Reference proteome</keyword>
<reference evidence="2 3" key="1">
    <citation type="submission" date="2024-03" db="EMBL/GenBank/DDBJ databases">
        <title>Human intestinal bacterial collection.</title>
        <authorList>
            <person name="Pauvert C."/>
            <person name="Hitch T.C.A."/>
            <person name="Clavel T."/>
        </authorList>
    </citation>
    <scope>NUCLEOTIDE SEQUENCE [LARGE SCALE GENOMIC DNA]</scope>
    <source>
        <strain evidence="2 3">CLA-AA-H132</strain>
    </source>
</reference>
<keyword evidence="1" id="KW-0812">Transmembrane</keyword>
<dbReference type="InterPro" id="IPR010540">
    <property type="entry name" value="CmpB_TMEM229"/>
</dbReference>
<dbReference type="Proteomes" id="UP001438008">
    <property type="component" value="Unassembled WGS sequence"/>
</dbReference>
<keyword evidence="1" id="KW-1133">Transmembrane helix</keyword>
<evidence type="ECO:0000313" key="2">
    <source>
        <dbReference type="EMBL" id="MEQ2471810.1"/>
    </source>
</evidence>
<dbReference type="Pfam" id="PF06541">
    <property type="entry name" value="ABC_trans_CmpB"/>
    <property type="match status" value="1"/>
</dbReference>
<gene>
    <name evidence="2" type="ORF">WMO29_04805</name>
</gene>
<feature type="transmembrane region" description="Helical" evidence="1">
    <location>
        <begin position="141"/>
        <end position="164"/>
    </location>
</feature>
<evidence type="ECO:0008006" key="4">
    <source>
        <dbReference type="Google" id="ProtNLM"/>
    </source>
</evidence>
<feature type="transmembrane region" description="Helical" evidence="1">
    <location>
        <begin position="40"/>
        <end position="65"/>
    </location>
</feature>
<organism evidence="2 3">
    <name type="scientific">Laedolimicola intestinihominis</name>
    <dbReference type="NCBI Taxonomy" id="3133166"/>
    <lineage>
        <taxon>Bacteria</taxon>
        <taxon>Bacillati</taxon>
        <taxon>Bacillota</taxon>
        <taxon>Clostridia</taxon>
        <taxon>Lachnospirales</taxon>
        <taxon>Lachnospiraceae</taxon>
        <taxon>Laedolimicola</taxon>
    </lineage>
</organism>
<evidence type="ECO:0000313" key="3">
    <source>
        <dbReference type="Proteomes" id="UP001438008"/>
    </source>
</evidence>
<dbReference type="RefSeq" id="WP_349163995.1">
    <property type="nucleotide sequence ID" value="NZ_JBBMFE010000003.1"/>
</dbReference>
<feature type="transmembrane region" description="Helical" evidence="1">
    <location>
        <begin position="6"/>
        <end position="28"/>
    </location>
</feature>
<proteinExistence type="predicted"/>
<comment type="caution">
    <text evidence="2">The sequence shown here is derived from an EMBL/GenBank/DDBJ whole genome shotgun (WGS) entry which is preliminary data.</text>
</comment>
<evidence type="ECO:0000256" key="1">
    <source>
        <dbReference type="SAM" id="Phobius"/>
    </source>
</evidence>
<sequence>MWNIQIAGVDIYHIVNWFYIYSFLGWLWESSYVSIKEKKLVNRGFVAGPVCTIYGFGAVIVYLILKPIAGNILLLYICGVIVPTILEYVTAVLMEALFHTSWWDYSKNKFNFQGRICLGASLGWGVFSVILFYVFQPFVDWIVSLYSVATGKLLVSVATLVYAVDFGMSYMNAMQIGEKLRNMDAVMDELYEYIQNTKLYESTEELKERLAHYRLPEYVPELKQRLEDRVNAMVAFAGESPEEFKARQEGRLAELAERFGAAQKRFERLKGMSNVFTRRTMNAYPNMKSRAQALKERAVRKVGKGSREQ</sequence>
<name>A0ABV1FEL9_9FIRM</name>
<feature type="transmembrane region" description="Helical" evidence="1">
    <location>
        <begin position="115"/>
        <end position="135"/>
    </location>
</feature>